<evidence type="ECO:0000313" key="1">
    <source>
        <dbReference type="EMBL" id="KAJ7203568.1"/>
    </source>
</evidence>
<reference evidence="1" key="1">
    <citation type="submission" date="2023-03" db="EMBL/GenBank/DDBJ databases">
        <title>Massive genome expansion in bonnet fungi (Mycena s.s.) driven by repeated elements and novel gene families across ecological guilds.</title>
        <authorList>
            <consortium name="Lawrence Berkeley National Laboratory"/>
            <person name="Harder C.B."/>
            <person name="Miyauchi S."/>
            <person name="Viragh M."/>
            <person name="Kuo A."/>
            <person name="Thoen E."/>
            <person name="Andreopoulos B."/>
            <person name="Lu D."/>
            <person name="Skrede I."/>
            <person name="Drula E."/>
            <person name="Henrissat B."/>
            <person name="Morin E."/>
            <person name="Kohler A."/>
            <person name="Barry K."/>
            <person name="LaButti K."/>
            <person name="Morin E."/>
            <person name="Salamov A."/>
            <person name="Lipzen A."/>
            <person name="Mereny Z."/>
            <person name="Hegedus B."/>
            <person name="Baldrian P."/>
            <person name="Stursova M."/>
            <person name="Weitz H."/>
            <person name="Taylor A."/>
            <person name="Grigoriev I.V."/>
            <person name="Nagy L.G."/>
            <person name="Martin F."/>
            <person name="Kauserud H."/>
        </authorList>
    </citation>
    <scope>NUCLEOTIDE SEQUENCE</scope>
    <source>
        <strain evidence="1">9144</strain>
    </source>
</reference>
<name>A0AAD6V9X5_9AGAR</name>
<comment type="caution">
    <text evidence="1">The sequence shown here is derived from an EMBL/GenBank/DDBJ whole genome shotgun (WGS) entry which is preliminary data.</text>
</comment>
<organism evidence="1 2">
    <name type="scientific">Mycena pura</name>
    <dbReference type="NCBI Taxonomy" id="153505"/>
    <lineage>
        <taxon>Eukaryota</taxon>
        <taxon>Fungi</taxon>
        <taxon>Dikarya</taxon>
        <taxon>Basidiomycota</taxon>
        <taxon>Agaricomycotina</taxon>
        <taxon>Agaricomycetes</taxon>
        <taxon>Agaricomycetidae</taxon>
        <taxon>Agaricales</taxon>
        <taxon>Marasmiineae</taxon>
        <taxon>Mycenaceae</taxon>
        <taxon>Mycena</taxon>
    </lineage>
</organism>
<evidence type="ECO:0000313" key="2">
    <source>
        <dbReference type="Proteomes" id="UP001219525"/>
    </source>
</evidence>
<feature type="non-terminal residue" evidence="1">
    <location>
        <position position="116"/>
    </location>
</feature>
<dbReference type="Proteomes" id="UP001219525">
    <property type="component" value="Unassembled WGS sequence"/>
</dbReference>
<accession>A0AAD6V9X5</accession>
<gene>
    <name evidence="1" type="ORF">GGX14DRAFT_369265</name>
</gene>
<dbReference type="AlphaFoldDB" id="A0AAD6V9X5"/>
<dbReference type="EMBL" id="JARJCW010000050">
    <property type="protein sequence ID" value="KAJ7203568.1"/>
    <property type="molecule type" value="Genomic_DNA"/>
</dbReference>
<keyword evidence="2" id="KW-1185">Reference proteome</keyword>
<protein>
    <submittedName>
        <fullName evidence="1">Uncharacterized protein</fullName>
    </submittedName>
</protein>
<sequence length="116" mass="13550">MLDPDFCVASDHLPIRYTLDFDVVRGQSSRFNRDKMDLEKFLAILRHYLGIRPVPIITTEAELDKATSFLCEVLLAAVEGSTPRHRPCSFAKRWWSPHLSQLLMAVRRARRRFQSY</sequence>
<proteinExistence type="predicted"/>